<keyword evidence="2" id="KW-1185">Reference proteome</keyword>
<dbReference type="STRING" id="1166337.SAMN05192580_3038"/>
<evidence type="ECO:0000313" key="1">
    <source>
        <dbReference type="EMBL" id="SFS05026.1"/>
    </source>
</evidence>
<accession>A0A1I6LNG0</accession>
<gene>
    <name evidence="1" type="ORF">SAMN05192580_3038</name>
</gene>
<evidence type="ECO:0000313" key="2">
    <source>
        <dbReference type="Proteomes" id="UP000198824"/>
    </source>
</evidence>
<dbReference type="Proteomes" id="UP000198824">
    <property type="component" value="Unassembled WGS sequence"/>
</dbReference>
<proteinExistence type="predicted"/>
<sequence>MFVVGIALSVPTWAARESLGTFGGWGAFRDTMPVRRCFAIAEPVRRGGQRGRAFLGIGYWPDRGVRGQLQLRLSRRKARGTPVVLSAGTRRFALIAGGNAAWAPNARVDAAIVAAIRSATSLSVEGTGRDGRAFVDAYALRGAATAIDAAALGCARR</sequence>
<dbReference type="EMBL" id="FOZG01000002">
    <property type="protein sequence ID" value="SFS05026.1"/>
    <property type="molecule type" value="Genomic_DNA"/>
</dbReference>
<name>A0A1I6LNG0_9SPHN</name>
<organism evidence="1 2">
    <name type="scientific">Sphingomonas jatrophae</name>
    <dbReference type="NCBI Taxonomy" id="1166337"/>
    <lineage>
        <taxon>Bacteria</taxon>
        <taxon>Pseudomonadati</taxon>
        <taxon>Pseudomonadota</taxon>
        <taxon>Alphaproteobacteria</taxon>
        <taxon>Sphingomonadales</taxon>
        <taxon>Sphingomonadaceae</taxon>
        <taxon>Sphingomonas</taxon>
    </lineage>
</organism>
<dbReference type="AlphaFoldDB" id="A0A1I6LNG0"/>
<protein>
    <submittedName>
        <fullName evidence="1">Uncharacterized protein</fullName>
    </submittedName>
</protein>
<reference evidence="1 2" key="1">
    <citation type="submission" date="2016-10" db="EMBL/GenBank/DDBJ databases">
        <authorList>
            <person name="de Groot N.N."/>
        </authorList>
    </citation>
    <scope>NUCLEOTIDE SEQUENCE [LARGE SCALE GENOMIC DNA]</scope>
    <source>
        <strain evidence="1 2">S5-249</strain>
    </source>
</reference>